<sequence>MDNRLAHMDQVSYLGLRALGYGALVQFSWIYNRPVDLDGLRRFHHNLGYGLLGRRVERSPIPFARDHWVVSRGPRDLDIAETPRPRGDVSAWTYERACKPIDPEYGPSWHLGVLPLDDGGSAVCLTASHTVADGLGFLLAITDAAKGRTRHLGYPPPGARTRRRAVLEDGRLTVASTPELARALRATLRVARKRRKDVTASFASGLPSRRGAGDDEPVVVPSVSAYVDLAEWDARAKSLGGNSNTLFAGFAGRLGARAGRVGDDGTVTLSLPISDRTENDTRGNAMVLPVASVDPTQLASDLSDMRVKAKQAFADLSDTSDDLLASMPLTALTPKWVARKAAGVGLGTARLPVGCSNLGAQDPAVNRPDGSDADYASGRLVEPGITRRTLERMGGQLFVVSGRLHGKFWISINRWLPGADNSLPALRSLLLDTLGEFELTAEIPG</sequence>
<evidence type="ECO:0000313" key="1">
    <source>
        <dbReference type="EMBL" id="CPR08340.1"/>
    </source>
</evidence>
<gene>
    <name evidence="1" type="ORF">BN971_01245</name>
</gene>
<dbReference type="RefSeq" id="WP_245836634.1">
    <property type="nucleotide sequence ID" value="NZ_CSTD01000001.1"/>
</dbReference>
<evidence type="ECO:0000313" key="2">
    <source>
        <dbReference type="Proteomes" id="UP000198875"/>
    </source>
</evidence>
<protein>
    <submittedName>
        <fullName evidence="1">Fatty acyl-AMP ligase FadD28 and polyketide synthase</fullName>
    </submittedName>
</protein>
<keyword evidence="1" id="KW-0436">Ligase</keyword>
<dbReference type="EMBL" id="CSTD01000001">
    <property type="protein sequence ID" value="CPR08340.1"/>
    <property type="molecule type" value="Genomic_DNA"/>
</dbReference>
<name>A0A0U0W5L3_MYCBE</name>
<dbReference type="GO" id="GO:0016874">
    <property type="term" value="F:ligase activity"/>
    <property type="evidence" value="ECO:0007669"/>
    <property type="project" value="UniProtKB-KW"/>
</dbReference>
<dbReference type="InterPro" id="IPR023213">
    <property type="entry name" value="CAT-like_dom_sf"/>
</dbReference>
<reference evidence="1 2" key="1">
    <citation type="submission" date="2015-03" db="EMBL/GenBank/DDBJ databases">
        <authorList>
            <person name="Murphy D."/>
        </authorList>
    </citation>
    <scope>NUCLEOTIDE SEQUENCE [LARGE SCALE GENOMIC DNA]</scope>
    <source>
        <strain evidence="1 2">DSM 44277</strain>
    </source>
</reference>
<accession>A0A0U0W5L3</accession>
<dbReference type="SUPFAM" id="SSF52777">
    <property type="entry name" value="CoA-dependent acyltransferases"/>
    <property type="match status" value="1"/>
</dbReference>
<dbReference type="Gene3D" id="3.30.559.10">
    <property type="entry name" value="Chloramphenicol acetyltransferase-like domain"/>
    <property type="match status" value="1"/>
</dbReference>
<organism evidence="1 2">
    <name type="scientific">Mycobacterium bohemicum DSM 44277</name>
    <dbReference type="NCBI Taxonomy" id="1236609"/>
    <lineage>
        <taxon>Bacteria</taxon>
        <taxon>Bacillati</taxon>
        <taxon>Actinomycetota</taxon>
        <taxon>Actinomycetes</taxon>
        <taxon>Mycobacteriales</taxon>
        <taxon>Mycobacteriaceae</taxon>
        <taxon>Mycobacterium</taxon>
    </lineage>
</organism>
<dbReference type="AlphaFoldDB" id="A0A0U0W5L3"/>
<proteinExistence type="predicted"/>
<dbReference type="Proteomes" id="UP000198875">
    <property type="component" value="Unassembled WGS sequence"/>
</dbReference>